<dbReference type="Proteomes" id="UP000589896">
    <property type="component" value="Unassembled WGS sequence"/>
</dbReference>
<dbReference type="RefSeq" id="WP_180544731.1">
    <property type="nucleotide sequence ID" value="NZ_JACCJZ010000013.1"/>
</dbReference>
<organism evidence="1 2">
    <name type="scientific">Luteimonas deserti</name>
    <dbReference type="NCBI Taxonomy" id="2752306"/>
    <lineage>
        <taxon>Bacteria</taxon>
        <taxon>Pseudomonadati</taxon>
        <taxon>Pseudomonadota</taxon>
        <taxon>Gammaproteobacteria</taxon>
        <taxon>Lysobacterales</taxon>
        <taxon>Lysobacteraceae</taxon>
        <taxon>Luteimonas</taxon>
    </lineage>
</organism>
<evidence type="ECO:0000313" key="1">
    <source>
        <dbReference type="EMBL" id="NYZ62522.1"/>
    </source>
</evidence>
<accession>A0A7Z0QRI9</accession>
<gene>
    <name evidence="1" type="ORF">H0E82_07055</name>
</gene>
<reference evidence="1 2" key="1">
    <citation type="submission" date="2020-07" db="EMBL/GenBank/DDBJ databases">
        <title>isolation of Luteimonas sp. SJ-16.</title>
        <authorList>
            <person name="Huang X.-X."/>
            <person name="Xu L."/>
            <person name="Sun J.-Q."/>
        </authorList>
    </citation>
    <scope>NUCLEOTIDE SEQUENCE [LARGE SCALE GENOMIC DNA]</scope>
    <source>
        <strain evidence="1 2">SJ-16</strain>
    </source>
</reference>
<evidence type="ECO:0000313" key="2">
    <source>
        <dbReference type="Proteomes" id="UP000589896"/>
    </source>
</evidence>
<dbReference type="AlphaFoldDB" id="A0A7Z0QRI9"/>
<comment type="caution">
    <text evidence="1">The sequence shown here is derived from an EMBL/GenBank/DDBJ whole genome shotgun (WGS) entry which is preliminary data.</text>
</comment>
<proteinExistence type="predicted"/>
<dbReference type="EMBL" id="JACCJZ010000013">
    <property type="protein sequence ID" value="NYZ62522.1"/>
    <property type="molecule type" value="Genomic_DNA"/>
</dbReference>
<keyword evidence="2" id="KW-1185">Reference proteome</keyword>
<protein>
    <submittedName>
        <fullName evidence="1">Uncharacterized protein</fullName>
    </submittedName>
</protein>
<sequence length="300" mass="32320">MVACASPLPLDASTVTPAPPLLGGYLRETRIVYPLVIGDGWRAQDEKRYEPPEMGVSVRYAADSREGAWLDVYFYPAGEVGAAFLDAHMAQTIDNLHGADGAVHGRTLRFGAISSDRVVLDAVDDASADGELRSAAGSMRAGEAAYHSALAIALRQYYFIKVRYTVPETTASPESVRTDAARLLGQLIERVDITSTGACGAPLSRVVIGVDEAFPDVRLADVTRDEQMRAVLTPDFRVVTRDAGDPAVLLLDTTGRALRQTRYPGCAGETPVEPQVPDGHREIRIEYRMPAARRAASAGH</sequence>
<name>A0A7Z0QRI9_9GAMM</name>